<dbReference type="GeneID" id="8103170"/>
<evidence type="ECO:0000256" key="2">
    <source>
        <dbReference type="ARBA" id="ARBA00022723"/>
    </source>
</evidence>
<proteinExistence type="predicted"/>
<dbReference type="PANTHER" id="PTHR46481:SF10">
    <property type="entry name" value="ZINC FINGER BED DOMAIN-CONTAINING PROTEIN 39"/>
    <property type="match status" value="1"/>
</dbReference>
<dbReference type="STRING" id="441959.B8MNU0"/>
<organism evidence="6 7">
    <name type="scientific">Talaromyces stipitatus (strain ATCC 10500 / CBS 375.48 / QM 6759 / NRRL 1006)</name>
    <name type="common">Penicillium stipitatum</name>
    <dbReference type="NCBI Taxonomy" id="441959"/>
    <lineage>
        <taxon>Eukaryota</taxon>
        <taxon>Fungi</taxon>
        <taxon>Dikarya</taxon>
        <taxon>Ascomycota</taxon>
        <taxon>Pezizomycotina</taxon>
        <taxon>Eurotiomycetes</taxon>
        <taxon>Eurotiomycetidae</taxon>
        <taxon>Eurotiales</taxon>
        <taxon>Trichocomaceae</taxon>
        <taxon>Talaromyces</taxon>
        <taxon>Talaromyces sect. Talaromyces</taxon>
    </lineage>
</organism>
<name>B8MNU0_TALSN</name>
<reference evidence="7" key="1">
    <citation type="journal article" date="2015" name="Genome Announc.">
        <title>Genome sequence of the AIDS-associated pathogen Penicillium marneffei (ATCC18224) and its near taxonomic relative Talaromyces stipitatus (ATCC10500).</title>
        <authorList>
            <person name="Nierman W.C."/>
            <person name="Fedorova-Abrams N.D."/>
            <person name="Andrianopoulos A."/>
        </authorList>
    </citation>
    <scope>NUCLEOTIDE SEQUENCE [LARGE SCALE GENOMIC DNA]</scope>
    <source>
        <strain evidence="7">ATCC 10500 / CBS 375.48 / QM 6759 / NRRL 1006</strain>
    </source>
</reference>
<evidence type="ECO:0008006" key="8">
    <source>
        <dbReference type="Google" id="ProtNLM"/>
    </source>
</evidence>
<dbReference type="InParanoid" id="B8MNU0"/>
<evidence type="ECO:0000256" key="5">
    <source>
        <dbReference type="ARBA" id="ARBA00023242"/>
    </source>
</evidence>
<keyword evidence="7" id="KW-1185">Reference proteome</keyword>
<keyword evidence="4" id="KW-0862">Zinc</keyword>
<dbReference type="OrthoDB" id="4505704at2759"/>
<dbReference type="HOGENOM" id="CLU_1349695_0_0_1"/>
<dbReference type="InterPro" id="IPR052035">
    <property type="entry name" value="ZnF_BED_domain_contain"/>
</dbReference>
<dbReference type="VEuPathDB" id="FungiDB:TSTA_103980"/>
<dbReference type="InterPro" id="IPR012337">
    <property type="entry name" value="RNaseH-like_sf"/>
</dbReference>
<comment type="subcellular location">
    <subcellularLocation>
        <location evidence="1">Nucleus</location>
    </subcellularLocation>
</comment>
<dbReference type="OMA" id="NEMVEMQ"/>
<sequence>MAVTGYYLDQEWEYQEILLGFEPLSRTHSGINLGEVVLKILHQHQITNRVLAITTDNASNNNTMISSIQESIQSLELNNNSNIIRVPCIAHVIQLSLKDLLGQMKANPKNEMVEMQWSEDRIGPIHATNQRRMIVDTLNKVRNLAVYINASPQRWEAFCNLQAEGPKLVPIQDVRTRWNSTFLMLRRAKKLQSAFDKFCSQYNQLILH</sequence>
<dbReference type="PANTHER" id="PTHR46481">
    <property type="entry name" value="ZINC FINGER BED DOMAIN-CONTAINING PROTEIN 4"/>
    <property type="match status" value="1"/>
</dbReference>
<dbReference type="eggNOG" id="KOG1121">
    <property type="taxonomic scope" value="Eukaryota"/>
</dbReference>
<evidence type="ECO:0000313" key="7">
    <source>
        <dbReference type="Proteomes" id="UP000001745"/>
    </source>
</evidence>
<evidence type="ECO:0000256" key="1">
    <source>
        <dbReference type="ARBA" id="ARBA00004123"/>
    </source>
</evidence>
<dbReference type="GO" id="GO:0005634">
    <property type="term" value="C:nucleus"/>
    <property type="evidence" value="ECO:0007669"/>
    <property type="project" value="UniProtKB-SubCell"/>
</dbReference>
<keyword evidence="5" id="KW-0539">Nucleus</keyword>
<dbReference type="RefSeq" id="XP_002486417.1">
    <property type="nucleotide sequence ID" value="XM_002486372.1"/>
</dbReference>
<gene>
    <name evidence="6" type="ORF">TSTA_103980</name>
</gene>
<dbReference type="Proteomes" id="UP000001745">
    <property type="component" value="Unassembled WGS sequence"/>
</dbReference>
<accession>B8MNU0</accession>
<evidence type="ECO:0000313" key="6">
    <source>
        <dbReference type="EMBL" id="EED14179.1"/>
    </source>
</evidence>
<dbReference type="PhylomeDB" id="B8MNU0"/>
<dbReference type="SUPFAM" id="SSF53098">
    <property type="entry name" value="Ribonuclease H-like"/>
    <property type="match status" value="1"/>
</dbReference>
<evidence type="ECO:0000256" key="4">
    <source>
        <dbReference type="ARBA" id="ARBA00022833"/>
    </source>
</evidence>
<protein>
    <recommendedName>
        <fullName evidence="8">DUF659 domain-containing protein</fullName>
    </recommendedName>
</protein>
<keyword evidence="2" id="KW-0479">Metal-binding</keyword>
<dbReference type="GO" id="GO:0008270">
    <property type="term" value="F:zinc ion binding"/>
    <property type="evidence" value="ECO:0007669"/>
    <property type="project" value="UniProtKB-KW"/>
</dbReference>
<dbReference type="AlphaFoldDB" id="B8MNU0"/>
<evidence type="ECO:0000256" key="3">
    <source>
        <dbReference type="ARBA" id="ARBA00022771"/>
    </source>
</evidence>
<dbReference type="EMBL" id="EQ962658">
    <property type="protein sequence ID" value="EED14179.1"/>
    <property type="molecule type" value="Genomic_DNA"/>
</dbReference>
<keyword evidence="3" id="KW-0863">Zinc-finger</keyword>